<evidence type="ECO:0000313" key="7">
    <source>
        <dbReference type="Proteomes" id="UP000036196"/>
    </source>
</evidence>
<organism evidence="6 7">
    <name type="scientific">Pluralibacter gergoviae</name>
    <name type="common">Enterobacter gergoviae</name>
    <dbReference type="NCBI Taxonomy" id="61647"/>
    <lineage>
        <taxon>Bacteria</taxon>
        <taxon>Pseudomonadati</taxon>
        <taxon>Pseudomonadota</taxon>
        <taxon>Gammaproteobacteria</taxon>
        <taxon>Enterobacterales</taxon>
        <taxon>Enterobacteriaceae</taxon>
        <taxon>Pluralibacter</taxon>
    </lineage>
</organism>
<gene>
    <name evidence="6" type="ORF">ABW06_08900</name>
</gene>
<dbReference type="Gene3D" id="2.40.160.10">
    <property type="entry name" value="Porin"/>
    <property type="match status" value="1"/>
</dbReference>
<evidence type="ECO:0000256" key="3">
    <source>
        <dbReference type="ARBA" id="ARBA00023136"/>
    </source>
</evidence>
<feature type="domain" description="Porin" evidence="5">
    <location>
        <begin position="16"/>
        <end position="356"/>
    </location>
</feature>
<comment type="caution">
    <text evidence="6">The sequence shown here is derived from an EMBL/GenBank/DDBJ whole genome shotgun (WGS) entry which is preliminary data.</text>
</comment>
<protein>
    <submittedName>
        <fullName evidence="6">Membrane protein</fullName>
    </submittedName>
</protein>
<dbReference type="PATRIC" id="fig|61647.15.peg.5091"/>
<dbReference type="RefSeq" id="WP_048278706.1">
    <property type="nucleotide sequence ID" value="NZ_LDZF01000007.1"/>
</dbReference>
<evidence type="ECO:0000313" key="6">
    <source>
        <dbReference type="EMBL" id="KMK14441.1"/>
    </source>
</evidence>
<evidence type="ECO:0000256" key="1">
    <source>
        <dbReference type="ARBA" id="ARBA00004571"/>
    </source>
</evidence>
<dbReference type="InterPro" id="IPR023614">
    <property type="entry name" value="Porin_dom_sf"/>
</dbReference>
<keyword evidence="3" id="KW-0472">Membrane</keyword>
<dbReference type="Pfam" id="PF13609">
    <property type="entry name" value="Porin_4"/>
    <property type="match status" value="1"/>
</dbReference>
<feature type="chain" id="PRO_5005262475" evidence="4">
    <location>
        <begin position="25"/>
        <end position="376"/>
    </location>
</feature>
<name>A0A0J5L3S6_PLUGE</name>
<dbReference type="GO" id="GO:0009279">
    <property type="term" value="C:cell outer membrane"/>
    <property type="evidence" value="ECO:0007669"/>
    <property type="project" value="UniProtKB-SubCell"/>
</dbReference>
<dbReference type="PANTHER" id="PTHR34501">
    <property type="entry name" value="PROTEIN YDDL-RELATED"/>
    <property type="match status" value="1"/>
</dbReference>
<evidence type="ECO:0000259" key="5">
    <source>
        <dbReference type="Pfam" id="PF13609"/>
    </source>
</evidence>
<dbReference type="InterPro" id="IPR050298">
    <property type="entry name" value="Gram-neg_bact_OMP"/>
</dbReference>
<dbReference type="InterPro" id="IPR033900">
    <property type="entry name" value="Gram_neg_porin_domain"/>
</dbReference>
<accession>A0A0J5L3S6</accession>
<evidence type="ECO:0000256" key="2">
    <source>
        <dbReference type="ARBA" id="ARBA00022729"/>
    </source>
</evidence>
<dbReference type="PANTHER" id="PTHR34501:SF2">
    <property type="entry name" value="OUTER MEMBRANE PORIN F-RELATED"/>
    <property type="match status" value="1"/>
</dbReference>
<reference evidence="6 7" key="1">
    <citation type="submission" date="2015-05" db="EMBL/GenBank/DDBJ databases">
        <title>Genome sequences of Pluralibacter gergoviae.</title>
        <authorList>
            <person name="Greninger A.L."/>
            <person name="Miller S."/>
        </authorList>
    </citation>
    <scope>NUCLEOTIDE SEQUENCE [LARGE SCALE GENOMIC DNA]</scope>
    <source>
        <strain evidence="6 7">JS81F13</strain>
    </source>
</reference>
<keyword evidence="7" id="KW-1185">Reference proteome</keyword>
<evidence type="ECO:0000256" key="4">
    <source>
        <dbReference type="SAM" id="SignalP"/>
    </source>
</evidence>
<dbReference type="GO" id="GO:0015288">
    <property type="term" value="F:porin activity"/>
    <property type="evidence" value="ECO:0007669"/>
    <property type="project" value="InterPro"/>
</dbReference>
<dbReference type="eggNOG" id="COG3203">
    <property type="taxonomic scope" value="Bacteria"/>
</dbReference>
<feature type="signal peptide" evidence="4">
    <location>
        <begin position="1"/>
        <end position="24"/>
    </location>
</feature>
<dbReference type="AlphaFoldDB" id="A0A0J5L3S6"/>
<proteinExistence type="predicted"/>
<dbReference type="CDD" id="cd00342">
    <property type="entry name" value="gram_neg_porins"/>
    <property type="match status" value="1"/>
</dbReference>
<dbReference type="SUPFAM" id="SSF56935">
    <property type="entry name" value="Porins"/>
    <property type="match status" value="1"/>
</dbReference>
<dbReference type="STRING" id="61647.LG71_23395"/>
<keyword evidence="2 4" id="KW-0732">Signal</keyword>
<sequence length="376" mass="41800">MRYAYLAAIGSGLFSAIAPGLAHAELTILDKDKQGDRLLAPLSVSVGGSIRPEWIWTNGPNPNKSDSRGHDGGTRFRFNTDYALSDRTSIIAQYEWGVDIAHALGMRGNYVPGSDRDRQRKLWAGIKDARYGTLTYGHQYGVYYSVVGIKSDVWDNDGHAGATAIGFNGDYDGANRPKNSIMYKNTFGPVTLYANYLLPEDDAHDGSGYDYRRNHGAGIGFDYAITPTLVWGAAFSNTEATIKRDPEQKKSQQQVSGTALTWQPGNWYLNSTASYYKDFVPSTRERSVDRYFAGSGYGLEAFGGYTFNIDKPFLKAIQPYVAADTLRLKSDENYQVNHVYLGAGTTITKRLSVYIERTIASSEEADSTWMTFFYDF</sequence>
<dbReference type="EMBL" id="LDZF01000007">
    <property type="protein sequence ID" value="KMK14441.1"/>
    <property type="molecule type" value="Genomic_DNA"/>
</dbReference>
<comment type="subcellular location">
    <subcellularLocation>
        <location evidence="1">Cell outer membrane</location>
        <topology evidence="1">Multi-pass membrane protein</topology>
    </subcellularLocation>
</comment>
<dbReference type="Proteomes" id="UP000036196">
    <property type="component" value="Unassembled WGS sequence"/>
</dbReference>